<evidence type="ECO:0000259" key="3">
    <source>
        <dbReference type="PROSITE" id="PS50112"/>
    </source>
</evidence>
<evidence type="ECO:0000256" key="2">
    <source>
        <dbReference type="SAM" id="Phobius"/>
    </source>
</evidence>
<dbReference type="Pfam" id="PF00563">
    <property type="entry name" value="EAL"/>
    <property type="match status" value="1"/>
</dbReference>
<protein>
    <submittedName>
        <fullName evidence="7">EAL domain-containing protein</fullName>
    </submittedName>
</protein>
<evidence type="ECO:0000313" key="7">
    <source>
        <dbReference type="EMBL" id="MFC3533896.1"/>
    </source>
</evidence>
<dbReference type="InterPro" id="IPR035965">
    <property type="entry name" value="PAS-like_dom_sf"/>
</dbReference>
<dbReference type="InterPro" id="IPR000160">
    <property type="entry name" value="GGDEF_dom"/>
</dbReference>
<dbReference type="PROSITE" id="PS50883">
    <property type="entry name" value="EAL"/>
    <property type="match status" value="1"/>
</dbReference>
<dbReference type="InterPro" id="IPR001633">
    <property type="entry name" value="EAL_dom"/>
</dbReference>
<keyword evidence="1" id="KW-0175">Coiled coil</keyword>
<feature type="domain" description="GGDEF" evidence="6">
    <location>
        <begin position="460"/>
        <end position="592"/>
    </location>
</feature>
<evidence type="ECO:0000259" key="6">
    <source>
        <dbReference type="PROSITE" id="PS50887"/>
    </source>
</evidence>
<proteinExistence type="predicted"/>
<accession>A0ABV7RN25</accession>
<dbReference type="InterPro" id="IPR043128">
    <property type="entry name" value="Rev_trsase/Diguanyl_cyclase"/>
</dbReference>
<sequence length="853" mass="95772">MQSPSKQLGWMLLLLLAMLGGIVLFYHHANQRMVRELNSINRTHAANLQTSSQLLSLLGIIQNQLSQLLEDDNDDTLKYQEVNRRIASIEGRLAQLARLPVQLRPPPPGQARHDEIVQLQQQIGRNLHSFSQQVAGLLLLVQADSQHARRQASFVTRQVRDDMEQLSELVQLQEQATQQAFDSNLHDTSTRFQLVEIPLLSLMLVLLLLLMRTFRRIGSQMHLTERTLLQLSAGDTAISLPPQPERSFQPIVIALRRFRQSLEDNRQTQQQLAQQVAERTAHLQTANRQLQDEIAQRREAEKHRRLYEIVFRNTDNAVLITTPDTRIITANHAYLQMTGRTLEELVGQRPPISRSGHHPNEFYRQLWQELSHRGRWQGEIVNRHVDGALVHALLTINAVYDSDSSLTHYVGILSDITQMKAAENQLRRMAYFDPLTALPNRVMLKNRLEHEIEIARQERQNFAVLMLDLDRFKFVNDTMGHKAGDELLMDVAERLRGTVRIEDTVARLSGDEFCLVLRDSTPAQVALICEALLQVLGLPFRLTERDAEIGGSLGIAMYPEDGDNVTTLMKHADAAMYQSKALGRNRYSFFEPAIGERLKEEMALFTHLRSAVKQRAFTLHYQPVLPQQPGLAPYAEALLRWPQGGSNASPGVFIPFAENHGLIEAIGDYVLDSACDFVARSRDAGLPQIVSINLSAKQLALGDLPAKLARQLQASGIDPSSVELELTESTLIQDLAAIGSILQELRAAGFRIAIDDFGAGYSSLNYLVELPVDKVKIDQRFIGSLAGNPRNQAVVEAILALARAIGVQTVAEGVETAEQLAFLRAHGCHYVQGYYLARPMPEADYLAFCRQSG</sequence>
<dbReference type="NCBIfam" id="TIGR00254">
    <property type="entry name" value="GGDEF"/>
    <property type="match status" value="1"/>
</dbReference>
<dbReference type="Pfam" id="PF00990">
    <property type="entry name" value="GGDEF"/>
    <property type="match status" value="1"/>
</dbReference>
<keyword evidence="8" id="KW-1185">Reference proteome</keyword>
<comment type="caution">
    <text evidence="7">The sequence shown here is derived from an EMBL/GenBank/DDBJ whole genome shotgun (WGS) entry which is preliminary data.</text>
</comment>
<feature type="domain" description="PAS" evidence="3">
    <location>
        <begin position="303"/>
        <end position="348"/>
    </location>
</feature>
<dbReference type="InterPro" id="IPR013767">
    <property type="entry name" value="PAS_fold"/>
</dbReference>
<feature type="transmembrane region" description="Helical" evidence="2">
    <location>
        <begin position="12"/>
        <end position="29"/>
    </location>
</feature>
<dbReference type="PROSITE" id="PS50113">
    <property type="entry name" value="PAC"/>
    <property type="match status" value="1"/>
</dbReference>
<dbReference type="InterPro" id="IPR029787">
    <property type="entry name" value="Nucleotide_cyclase"/>
</dbReference>
<dbReference type="NCBIfam" id="TIGR00229">
    <property type="entry name" value="sensory_box"/>
    <property type="match status" value="1"/>
</dbReference>
<dbReference type="InterPro" id="IPR000700">
    <property type="entry name" value="PAS-assoc_C"/>
</dbReference>
<dbReference type="InterPro" id="IPR035919">
    <property type="entry name" value="EAL_sf"/>
</dbReference>
<dbReference type="Gene3D" id="3.30.450.20">
    <property type="entry name" value="PAS domain"/>
    <property type="match status" value="1"/>
</dbReference>
<dbReference type="SMART" id="SM00267">
    <property type="entry name" value="GGDEF"/>
    <property type="match status" value="1"/>
</dbReference>
<feature type="coiled-coil region" evidence="1">
    <location>
        <begin position="259"/>
        <end position="303"/>
    </location>
</feature>
<dbReference type="EMBL" id="JBHRXN010000036">
    <property type="protein sequence ID" value="MFC3533896.1"/>
    <property type="molecule type" value="Genomic_DNA"/>
</dbReference>
<dbReference type="SMART" id="SM00091">
    <property type="entry name" value="PAS"/>
    <property type="match status" value="1"/>
</dbReference>
<dbReference type="SUPFAM" id="SSF141868">
    <property type="entry name" value="EAL domain-like"/>
    <property type="match status" value="1"/>
</dbReference>
<keyword evidence="2" id="KW-1133">Transmembrane helix</keyword>
<dbReference type="InterPro" id="IPR000014">
    <property type="entry name" value="PAS"/>
</dbReference>
<reference evidence="8" key="1">
    <citation type="journal article" date="2019" name="Int. J. Syst. Evol. Microbiol.">
        <title>The Global Catalogue of Microorganisms (GCM) 10K type strain sequencing project: providing services to taxonomists for standard genome sequencing and annotation.</title>
        <authorList>
            <consortium name="The Broad Institute Genomics Platform"/>
            <consortium name="The Broad Institute Genome Sequencing Center for Infectious Disease"/>
            <person name="Wu L."/>
            <person name="Ma J."/>
        </authorList>
    </citation>
    <scope>NUCLEOTIDE SEQUENCE [LARGE SCALE GENOMIC DNA]</scope>
    <source>
        <strain evidence="8">KCTC 42742</strain>
    </source>
</reference>
<dbReference type="CDD" id="cd00130">
    <property type="entry name" value="PAS"/>
    <property type="match status" value="1"/>
</dbReference>
<organism evidence="7 8">
    <name type="scientific">Vogesella facilis</name>
    <dbReference type="NCBI Taxonomy" id="1655232"/>
    <lineage>
        <taxon>Bacteria</taxon>
        <taxon>Pseudomonadati</taxon>
        <taxon>Pseudomonadota</taxon>
        <taxon>Betaproteobacteria</taxon>
        <taxon>Neisseriales</taxon>
        <taxon>Chromobacteriaceae</taxon>
        <taxon>Vogesella</taxon>
    </lineage>
</organism>
<dbReference type="SMART" id="SM00052">
    <property type="entry name" value="EAL"/>
    <property type="match status" value="1"/>
</dbReference>
<dbReference type="PANTHER" id="PTHR44757">
    <property type="entry name" value="DIGUANYLATE CYCLASE DGCP"/>
    <property type="match status" value="1"/>
</dbReference>
<name>A0ABV7RN25_9NEIS</name>
<dbReference type="InterPro" id="IPR001610">
    <property type="entry name" value="PAC"/>
</dbReference>
<dbReference type="SUPFAM" id="SSF55785">
    <property type="entry name" value="PYP-like sensor domain (PAS domain)"/>
    <property type="match status" value="1"/>
</dbReference>
<evidence type="ECO:0000256" key="1">
    <source>
        <dbReference type="SAM" id="Coils"/>
    </source>
</evidence>
<dbReference type="SMART" id="SM00086">
    <property type="entry name" value="PAC"/>
    <property type="match status" value="1"/>
</dbReference>
<dbReference type="Proteomes" id="UP001595741">
    <property type="component" value="Unassembled WGS sequence"/>
</dbReference>
<dbReference type="RefSeq" id="WP_386094288.1">
    <property type="nucleotide sequence ID" value="NZ_JBHRXN010000036.1"/>
</dbReference>
<dbReference type="PROSITE" id="PS50887">
    <property type="entry name" value="GGDEF"/>
    <property type="match status" value="1"/>
</dbReference>
<evidence type="ECO:0000259" key="4">
    <source>
        <dbReference type="PROSITE" id="PS50113"/>
    </source>
</evidence>
<dbReference type="Gene3D" id="3.20.20.450">
    <property type="entry name" value="EAL domain"/>
    <property type="match status" value="1"/>
</dbReference>
<gene>
    <name evidence="7" type="ORF">ACFOLG_17150</name>
</gene>
<keyword evidence="2" id="KW-0812">Transmembrane</keyword>
<dbReference type="PROSITE" id="PS50112">
    <property type="entry name" value="PAS"/>
    <property type="match status" value="1"/>
</dbReference>
<feature type="domain" description="PAC" evidence="4">
    <location>
        <begin position="374"/>
        <end position="428"/>
    </location>
</feature>
<keyword evidence="2" id="KW-0472">Membrane</keyword>
<feature type="domain" description="EAL" evidence="5">
    <location>
        <begin position="601"/>
        <end position="853"/>
    </location>
</feature>
<dbReference type="InterPro" id="IPR052155">
    <property type="entry name" value="Biofilm_reg_signaling"/>
</dbReference>
<dbReference type="Pfam" id="PF00989">
    <property type="entry name" value="PAS"/>
    <property type="match status" value="1"/>
</dbReference>
<dbReference type="Gene3D" id="3.30.70.270">
    <property type="match status" value="1"/>
</dbReference>
<evidence type="ECO:0000259" key="5">
    <source>
        <dbReference type="PROSITE" id="PS50883"/>
    </source>
</evidence>
<dbReference type="CDD" id="cd01949">
    <property type="entry name" value="GGDEF"/>
    <property type="match status" value="1"/>
</dbReference>
<dbReference type="PANTHER" id="PTHR44757:SF2">
    <property type="entry name" value="BIOFILM ARCHITECTURE MAINTENANCE PROTEIN MBAA"/>
    <property type="match status" value="1"/>
</dbReference>
<dbReference type="CDD" id="cd01948">
    <property type="entry name" value="EAL"/>
    <property type="match status" value="1"/>
</dbReference>
<feature type="transmembrane region" description="Helical" evidence="2">
    <location>
        <begin position="192"/>
        <end position="211"/>
    </location>
</feature>
<evidence type="ECO:0000313" key="8">
    <source>
        <dbReference type="Proteomes" id="UP001595741"/>
    </source>
</evidence>
<dbReference type="SUPFAM" id="SSF55073">
    <property type="entry name" value="Nucleotide cyclase"/>
    <property type="match status" value="1"/>
</dbReference>